<keyword evidence="2" id="KW-1133">Transmembrane helix</keyword>
<evidence type="ECO:0008006" key="5">
    <source>
        <dbReference type="Google" id="ProtNLM"/>
    </source>
</evidence>
<dbReference type="AlphaFoldDB" id="A0A0L1JPU8"/>
<dbReference type="InterPro" id="IPR007813">
    <property type="entry name" value="PilN"/>
</dbReference>
<reference evidence="3 4" key="1">
    <citation type="journal article" date="2015" name="Int. J. Syst. Evol. Microbiol.">
        <title>Aestuariivita atlantica sp. nov., isolated from deep sea sediment of the Atlantic Ocean.</title>
        <authorList>
            <person name="Li G."/>
            <person name="Lai Q."/>
            <person name="Du Y."/>
            <person name="Liu X."/>
            <person name="Sun F."/>
            <person name="Shao Z."/>
        </authorList>
    </citation>
    <scope>NUCLEOTIDE SEQUENCE [LARGE SCALE GENOMIC DNA]</scope>
    <source>
        <strain evidence="3 4">22II-S11-z3</strain>
    </source>
</reference>
<proteinExistence type="predicted"/>
<feature type="transmembrane region" description="Helical" evidence="2">
    <location>
        <begin position="146"/>
        <end position="167"/>
    </location>
</feature>
<keyword evidence="2" id="KW-0472">Membrane</keyword>
<accession>A0A0L1JPU8</accession>
<evidence type="ECO:0000256" key="2">
    <source>
        <dbReference type="SAM" id="Phobius"/>
    </source>
</evidence>
<comment type="caution">
    <text evidence="3">The sequence shown here is derived from an EMBL/GenBank/DDBJ whole genome shotgun (WGS) entry which is preliminary data.</text>
</comment>
<evidence type="ECO:0000313" key="3">
    <source>
        <dbReference type="EMBL" id="KNG93790.1"/>
    </source>
</evidence>
<evidence type="ECO:0000256" key="1">
    <source>
        <dbReference type="SAM" id="Coils"/>
    </source>
</evidence>
<dbReference type="Proteomes" id="UP000036938">
    <property type="component" value="Unassembled WGS sequence"/>
</dbReference>
<dbReference type="EMBL" id="AQQZ01000004">
    <property type="protein sequence ID" value="KNG93790.1"/>
    <property type="molecule type" value="Genomic_DNA"/>
</dbReference>
<keyword evidence="1" id="KW-0175">Coiled coil</keyword>
<keyword evidence="4" id="KW-1185">Reference proteome</keyword>
<evidence type="ECO:0000313" key="4">
    <source>
        <dbReference type="Proteomes" id="UP000036938"/>
    </source>
</evidence>
<gene>
    <name evidence="3" type="ORF">ATO11_11490</name>
</gene>
<sequence length="299" mass="33185">MRVVPDGKPRRRTIPKALLTGEGPQVRGRRMHRVIDLVVPPDLVLKRTVTAPATARGKLEELALLDLRRRTPFGPEDVHWTLDPPHVAGDTLTATQWVAKRADVAAWRERLEEAGYRLRKLVVEGASGSRTIADFTRQIAPGAQRVIGLNLALALIAAGAATFGWLYPAWEAQRQATRIETEIARLRSDTLDLRKDVQALRAQDAERSAFWDAITDRPILVDTLRAVTDALPDEAWIDTLTYQPDRAVLTGETGGTAADLVLRLNARDRFDNTRLSGAVSRTSEGAERFQISLDLRAVR</sequence>
<dbReference type="STRING" id="1317121.ATO11_11490"/>
<dbReference type="Pfam" id="PF05137">
    <property type="entry name" value="PilN"/>
    <property type="match status" value="1"/>
</dbReference>
<dbReference type="SUPFAM" id="SSF53067">
    <property type="entry name" value="Actin-like ATPase domain"/>
    <property type="match status" value="1"/>
</dbReference>
<name>A0A0L1JPU8_9RHOB</name>
<protein>
    <recommendedName>
        <fullName evidence="5">PilN domain-containing protein</fullName>
    </recommendedName>
</protein>
<dbReference type="InterPro" id="IPR043129">
    <property type="entry name" value="ATPase_NBD"/>
</dbReference>
<keyword evidence="2" id="KW-0812">Transmembrane</keyword>
<organism evidence="3 4">
    <name type="scientific">Pseudaestuariivita atlantica</name>
    <dbReference type="NCBI Taxonomy" id="1317121"/>
    <lineage>
        <taxon>Bacteria</taxon>
        <taxon>Pseudomonadati</taxon>
        <taxon>Pseudomonadota</taxon>
        <taxon>Alphaproteobacteria</taxon>
        <taxon>Rhodobacterales</taxon>
        <taxon>Paracoccaceae</taxon>
        <taxon>Pseudaestuariivita</taxon>
    </lineage>
</organism>
<dbReference type="Gene3D" id="3.30.420.380">
    <property type="match status" value="1"/>
</dbReference>
<feature type="coiled-coil region" evidence="1">
    <location>
        <begin position="169"/>
        <end position="203"/>
    </location>
</feature>